<keyword evidence="2" id="KW-1185">Reference proteome</keyword>
<organism evidence="1 2">
    <name type="scientific">Roseiconus lacunae</name>
    <dbReference type="NCBI Taxonomy" id="2605694"/>
    <lineage>
        <taxon>Bacteria</taxon>
        <taxon>Pseudomonadati</taxon>
        <taxon>Planctomycetota</taxon>
        <taxon>Planctomycetia</taxon>
        <taxon>Pirellulales</taxon>
        <taxon>Pirellulaceae</taxon>
        <taxon>Roseiconus</taxon>
    </lineage>
</organism>
<gene>
    <name evidence="1" type="ORF">QTN89_16930</name>
</gene>
<dbReference type="RefSeq" id="WP_289164620.1">
    <property type="nucleotide sequence ID" value="NZ_JASZZN010000012.1"/>
</dbReference>
<evidence type="ECO:0000313" key="2">
    <source>
        <dbReference type="Proteomes" id="UP001239462"/>
    </source>
</evidence>
<sequence>MFNFQLYRKAVATNRPLDETELRQLGPNERFFYCDLATKRGFDLPDWFVGLVADENPIATSTAGNQPRSQVAYQQRTSTKHIVAKQIFQRRSA</sequence>
<comment type="caution">
    <text evidence="1">The sequence shown here is derived from an EMBL/GenBank/DDBJ whole genome shotgun (WGS) entry which is preliminary data.</text>
</comment>
<reference evidence="1 2" key="1">
    <citation type="submission" date="2023-06" db="EMBL/GenBank/DDBJ databases">
        <title>Roseiconus lacunae JC819 isolated from Gulf of Mannar region, Tamil Nadu.</title>
        <authorList>
            <person name="Pk S."/>
            <person name="Ch S."/>
            <person name="Ch V.R."/>
        </authorList>
    </citation>
    <scope>NUCLEOTIDE SEQUENCE [LARGE SCALE GENOMIC DNA]</scope>
    <source>
        <strain evidence="1 2">JC819</strain>
    </source>
</reference>
<protein>
    <submittedName>
        <fullName evidence="1">Uncharacterized protein</fullName>
    </submittedName>
</protein>
<dbReference type="EMBL" id="JASZZN010000012">
    <property type="protein sequence ID" value="MDM4017132.1"/>
    <property type="molecule type" value="Genomic_DNA"/>
</dbReference>
<accession>A0ABT7PKV0</accession>
<name>A0ABT7PKV0_9BACT</name>
<evidence type="ECO:0000313" key="1">
    <source>
        <dbReference type="EMBL" id="MDM4017132.1"/>
    </source>
</evidence>
<dbReference type="Proteomes" id="UP001239462">
    <property type="component" value="Unassembled WGS sequence"/>
</dbReference>
<proteinExistence type="predicted"/>